<evidence type="ECO:0008006" key="4">
    <source>
        <dbReference type="Google" id="ProtNLM"/>
    </source>
</evidence>
<name>A0ABP5DR24_9ACTN</name>
<feature type="transmembrane region" description="Helical" evidence="1">
    <location>
        <begin position="53"/>
        <end position="70"/>
    </location>
</feature>
<comment type="caution">
    <text evidence="2">The sequence shown here is derived from an EMBL/GenBank/DDBJ whole genome shotgun (WGS) entry which is preliminary data.</text>
</comment>
<organism evidence="2 3">
    <name type="scientific">Catenulispora subtropica</name>
    <dbReference type="NCBI Taxonomy" id="450798"/>
    <lineage>
        <taxon>Bacteria</taxon>
        <taxon>Bacillati</taxon>
        <taxon>Actinomycetota</taxon>
        <taxon>Actinomycetes</taxon>
        <taxon>Catenulisporales</taxon>
        <taxon>Catenulisporaceae</taxon>
        <taxon>Catenulispora</taxon>
    </lineage>
</organism>
<keyword evidence="1" id="KW-1133">Transmembrane helix</keyword>
<keyword evidence="1" id="KW-0472">Membrane</keyword>
<sequence length="133" mass="13792">MLPVDADTIRLFLHVLAATIWVGGQVTLAALVPALRAAGSEVPKAAANAFNRIAWPAFAVLLLTGVWNITAEHDKEHGAYQTTLIVKMVIVAASGVTAYLHAQATSKRAMAVFGALTGLTALGALFVGIMLAG</sequence>
<gene>
    <name evidence="2" type="ORF">GCM10009838_53700</name>
</gene>
<dbReference type="EMBL" id="BAAAQM010000033">
    <property type="protein sequence ID" value="GAA1984837.1"/>
    <property type="molecule type" value="Genomic_DNA"/>
</dbReference>
<keyword evidence="3" id="KW-1185">Reference proteome</keyword>
<keyword evidence="1" id="KW-0812">Transmembrane</keyword>
<evidence type="ECO:0000256" key="1">
    <source>
        <dbReference type="SAM" id="Phobius"/>
    </source>
</evidence>
<dbReference type="Proteomes" id="UP001499854">
    <property type="component" value="Unassembled WGS sequence"/>
</dbReference>
<protein>
    <recommendedName>
        <fullName evidence="4">Copper resistance protein D domain-containing protein</fullName>
    </recommendedName>
</protein>
<accession>A0ABP5DR24</accession>
<feature type="transmembrane region" description="Helical" evidence="1">
    <location>
        <begin position="12"/>
        <end position="32"/>
    </location>
</feature>
<reference evidence="3" key="1">
    <citation type="journal article" date="2019" name="Int. J. Syst. Evol. Microbiol.">
        <title>The Global Catalogue of Microorganisms (GCM) 10K type strain sequencing project: providing services to taxonomists for standard genome sequencing and annotation.</title>
        <authorList>
            <consortium name="The Broad Institute Genomics Platform"/>
            <consortium name="The Broad Institute Genome Sequencing Center for Infectious Disease"/>
            <person name="Wu L."/>
            <person name="Ma J."/>
        </authorList>
    </citation>
    <scope>NUCLEOTIDE SEQUENCE [LARGE SCALE GENOMIC DNA]</scope>
    <source>
        <strain evidence="3">JCM 16013</strain>
    </source>
</reference>
<feature type="transmembrane region" description="Helical" evidence="1">
    <location>
        <begin position="109"/>
        <end position="132"/>
    </location>
</feature>
<feature type="transmembrane region" description="Helical" evidence="1">
    <location>
        <begin position="82"/>
        <end position="102"/>
    </location>
</feature>
<evidence type="ECO:0000313" key="2">
    <source>
        <dbReference type="EMBL" id="GAA1984837.1"/>
    </source>
</evidence>
<dbReference type="RefSeq" id="WP_344659887.1">
    <property type="nucleotide sequence ID" value="NZ_BAAAQM010000033.1"/>
</dbReference>
<evidence type="ECO:0000313" key="3">
    <source>
        <dbReference type="Proteomes" id="UP001499854"/>
    </source>
</evidence>
<proteinExistence type="predicted"/>